<keyword evidence="3" id="KW-1003">Cell membrane</keyword>
<evidence type="ECO:0000256" key="7">
    <source>
        <dbReference type="SAM" id="Phobius"/>
    </source>
</evidence>
<evidence type="ECO:0000256" key="1">
    <source>
        <dbReference type="ARBA" id="ARBA00004651"/>
    </source>
</evidence>
<feature type="transmembrane region" description="Helical" evidence="7">
    <location>
        <begin position="143"/>
        <end position="161"/>
    </location>
</feature>
<feature type="transmembrane region" description="Helical" evidence="7">
    <location>
        <begin position="170"/>
        <end position="191"/>
    </location>
</feature>
<keyword evidence="9" id="KW-1185">Reference proteome</keyword>
<organism evidence="8 9">
    <name type="scientific">Allohahella marinimesophila</name>
    <dbReference type="NCBI Taxonomy" id="1054972"/>
    <lineage>
        <taxon>Bacteria</taxon>
        <taxon>Pseudomonadati</taxon>
        <taxon>Pseudomonadota</taxon>
        <taxon>Gammaproteobacteria</taxon>
        <taxon>Oceanospirillales</taxon>
        <taxon>Hahellaceae</taxon>
        <taxon>Allohahella</taxon>
    </lineage>
</organism>
<keyword evidence="6 7" id="KW-0472">Membrane</keyword>
<accession>A0ABP7P8X1</accession>
<evidence type="ECO:0000256" key="3">
    <source>
        <dbReference type="ARBA" id="ARBA00022475"/>
    </source>
</evidence>
<sequence>MKDLGYFSAVFTLLMLPTLVVQRVLSMVSLPILSEAFSGEESKKRVVRLVILASVCASLGITVGVGLLGDYLFIVVFGEKFLPALAFMPYILLAFSIRVLRCAPSSIAIANGDTKTQMHTNFIRVCAVLISLSVAAIGGDIYSILICAIAGELAATIYAYYTTKESWTEFFTITQVAMGAATFSTITALGVL</sequence>
<evidence type="ECO:0000313" key="9">
    <source>
        <dbReference type="Proteomes" id="UP001501337"/>
    </source>
</evidence>
<evidence type="ECO:0000256" key="4">
    <source>
        <dbReference type="ARBA" id="ARBA00022692"/>
    </source>
</evidence>
<comment type="similarity">
    <text evidence="2">Belongs to the polysaccharide synthase family.</text>
</comment>
<evidence type="ECO:0000256" key="6">
    <source>
        <dbReference type="ARBA" id="ARBA00023136"/>
    </source>
</evidence>
<reference evidence="9" key="1">
    <citation type="journal article" date="2019" name="Int. J. Syst. Evol. Microbiol.">
        <title>The Global Catalogue of Microorganisms (GCM) 10K type strain sequencing project: providing services to taxonomists for standard genome sequencing and annotation.</title>
        <authorList>
            <consortium name="The Broad Institute Genomics Platform"/>
            <consortium name="The Broad Institute Genome Sequencing Center for Infectious Disease"/>
            <person name="Wu L."/>
            <person name="Ma J."/>
        </authorList>
    </citation>
    <scope>NUCLEOTIDE SEQUENCE [LARGE SCALE GENOMIC DNA]</scope>
    <source>
        <strain evidence="9">JCM 17555</strain>
    </source>
</reference>
<dbReference type="Pfam" id="PF13440">
    <property type="entry name" value="Polysacc_synt_3"/>
    <property type="match status" value="1"/>
</dbReference>
<evidence type="ECO:0000313" key="8">
    <source>
        <dbReference type="EMBL" id="GAA3961630.1"/>
    </source>
</evidence>
<evidence type="ECO:0000256" key="2">
    <source>
        <dbReference type="ARBA" id="ARBA00007430"/>
    </source>
</evidence>
<keyword evidence="4 7" id="KW-0812">Transmembrane</keyword>
<dbReference type="EMBL" id="BAABBO010000009">
    <property type="protein sequence ID" value="GAA3961630.1"/>
    <property type="molecule type" value="Genomic_DNA"/>
</dbReference>
<feature type="transmembrane region" description="Helical" evidence="7">
    <location>
        <begin position="121"/>
        <end position="137"/>
    </location>
</feature>
<comment type="caution">
    <text evidence="8">The sequence shown here is derived from an EMBL/GenBank/DDBJ whole genome shotgun (WGS) entry which is preliminary data.</text>
</comment>
<evidence type="ECO:0000256" key="5">
    <source>
        <dbReference type="ARBA" id="ARBA00022989"/>
    </source>
</evidence>
<dbReference type="InterPro" id="IPR050833">
    <property type="entry name" value="Poly_Biosynth_Transport"/>
</dbReference>
<proteinExistence type="inferred from homology"/>
<evidence type="ECO:0008006" key="10">
    <source>
        <dbReference type="Google" id="ProtNLM"/>
    </source>
</evidence>
<feature type="transmembrane region" description="Helical" evidence="7">
    <location>
        <begin position="81"/>
        <end position="100"/>
    </location>
</feature>
<feature type="transmembrane region" description="Helical" evidence="7">
    <location>
        <begin position="46"/>
        <end position="69"/>
    </location>
</feature>
<dbReference type="Proteomes" id="UP001501337">
    <property type="component" value="Unassembled WGS sequence"/>
</dbReference>
<gene>
    <name evidence="8" type="ORF">GCM10022278_19590</name>
</gene>
<name>A0ABP7P8X1_9GAMM</name>
<dbReference type="PANTHER" id="PTHR30250:SF10">
    <property type="entry name" value="LIPOPOLYSACCHARIDE BIOSYNTHESIS PROTEIN WZXC"/>
    <property type="match status" value="1"/>
</dbReference>
<comment type="subcellular location">
    <subcellularLocation>
        <location evidence="1">Cell membrane</location>
        <topology evidence="1">Multi-pass membrane protein</topology>
    </subcellularLocation>
</comment>
<keyword evidence="5 7" id="KW-1133">Transmembrane helix</keyword>
<protein>
    <recommendedName>
        <fullName evidence="10">Polysaccharide biosynthesis protein</fullName>
    </recommendedName>
</protein>
<feature type="transmembrane region" description="Helical" evidence="7">
    <location>
        <begin position="6"/>
        <end position="25"/>
    </location>
</feature>
<dbReference type="PANTHER" id="PTHR30250">
    <property type="entry name" value="PST FAMILY PREDICTED COLANIC ACID TRANSPORTER"/>
    <property type="match status" value="1"/>
</dbReference>